<dbReference type="AlphaFoldDB" id="A0A2N0UXR1"/>
<keyword evidence="2" id="KW-0547">Nucleotide-binding</keyword>
<comment type="caution">
    <text evidence="4">The sequence shown here is derived from an EMBL/GenBank/DDBJ whole genome shotgun (WGS) entry which is preliminary data.</text>
</comment>
<reference evidence="4" key="1">
    <citation type="journal article" date="2018" name="Environ. Microbiol.">
        <title>Sporulation capability and amylosome conservation among diverse human colonic and rumen isolates of the keystone starch-degrader Ruminococcus bromii.</title>
        <authorList>
            <person name="Mukhopadhya I."/>
            <person name="Morais S."/>
            <person name="Laverde-Gomez J."/>
            <person name="Sheridan P.O."/>
            <person name="Walker A.W."/>
            <person name="Kelly W."/>
            <person name="Klieve A.V."/>
            <person name="Ouwerkerk D."/>
            <person name="Duncan S.H."/>
            <person name="Louis P."/>
            <person name="Koropatkin N."/>
            <person name="Cockburn D."/>
            <person name="Kibler R."/>
            <person name="Cooper P.J."/>
            <person name="Sandoval C."/>
            <person name="Crost E."/>
            <person name="Juge N."/>
            <person name="Bayer E.A."/>
            <person name="Flint H.J."/>
        </authorList>
    </citation>
    <scope>NUCLEOTIDE SEQUENCE [LARGE SCALE GENOMIC DNA]</scope>
    <source>
        <strain evidence="4">ATCC 27255</strain>
    </source>
</reference>
<name>A0A2N0UXR1_9FIRM</name>
<dbReference type="Gene3D" id="1.10.3290.10">
    <property type="entry name" value="Fido-like domain"/>
    <property type="match status" value="1"/>
</dbReference>
<dbReference type="Pfam" id="PF13412">
    <property type="entry name" value="HTH_24"/>
    <property type="match status" value="1"/>
</dbReference>
<evidence type="ECO:0000313" key="5">
    <source>
        <dbReference type="Proteomes" id="UP000233425"/>
    </source>
</evidence>
<keyword evidence="5" id="KW-1185">Reference proteome</keyword>
<organism evidence="4 5">
    <name type="scientific">Ruminococcus bromii</name>
    <dbReference type="NCBI Taxonomy" id="40518"/>
    <lineage>
        <taxon>Bacteria</taxon>
        <taxon>Bacillati</taxon>
        <taxon>Bacillota</taxon>
        <taxon>Clostridia</taxon>
        <taxon>Eubacteriales</taxon>
        <taxon>Oscillospiraceae</taxon>
        <taxon>Ruminococcus</taxon>
    </lineage>
</organism>
<dbReference type="PANTHER" id="PTHR13504">
    <property type="entry name" value="FIDO DOMAIN-CONTAINING PROTEIN DDB_G0283145"/>
    <property type="match status" value="1"/>
</dbReference>
<feature type="active site" evidence="1">
    <location>
        <position position="228"/>
    </location>
</feature>
<feature type="binding site" evidence="2">
    <location>
        <begin position="232"/>
        <end position="239"/>
    </location>
    <ligand>
        <name>ATP</name>
        <dbReference type="ChEBI" id="CHEBI:30616"/>
    </ligand>
</feature>
<keyword evidence="4" id="KW-0808">Transferase</keyword>
<dbReference type="InterPro" id="IPR036390">
    <property type="entry name" value="WH_DNA-bd_sf"/>
</dbReference>
<feature type="binding site" evidence="2">
    <location>
        <begin position="269"/>
        <end position="270"/>
    </location>
    <ligand>
        <name>ATP</name>
        <dbReference type="ChEBI" id="CHEBI:30616"/>
    </ligand>
</feature>
<feature type="binding site" evidence="2">
    <location>
        <position position="277"/>
    </location>
    <ligand>
        <name>ATP</name>
        <dbReference type="ChEBI" id="CHEBI:30616"/>
    </ligand>
</feature>
<dbReference type="EMBL" id="NNSR01000038">
    <property type="protein sequence ID" value="PKD31782.1"/>
    <property type="molecule type" value="Genomic_DNA"/>
</dbReference>
<dbReference type="Gene3D" id="1.10.10.10">
    <property type="entry name" value="Winged helix-like DNA-binding domain superfamily/Winged helix DNA-binding domain"/>
    <property type="match status" value="1"/>
</dbReference>
<gene>
    <name evidence="4" type="ORF">RBATCC27255_00696</name>
</gene>
<dbReference type="InterPro" id="IPR036388">
    <property type="entry name" value="WH-like_DNA-bd_sf"/>
</dbReference>
<dbReference type="PANTHER" id="PTHR13504:SF40">
    <property type="entry name" value="FIDO DOMAIN-CONTAINING PROTEIN"/>
    <property type="match status" value="1"/>
</dbReference>
<dbReference type="InterPro" id="IPR040198">
    <property type="entry name" value="Fido_containing"/>
</dbReference>
<feature type="domain" description="Fido" evidence="3">
    <location>
        <begin position="148"/>
        <end position="291"/>
    </location>
</feature>
<protein>
    <submittedName>
        <fullName evidence="4">Adenosine monophosphate-protein transferase SoFic</fullName>
        <ecNumber evidence="4">2.7.7.-</ecNumber>
    </submittedName>
</protein>
<dbReference type="Pfam" id="PF02661">
    <property type="entry name" value="Fic"/>
    <property type="match status" value="1"/>
</dbReference>
<evidence type="ECO:0000313" key="4">
    <source>
        <dbReference type="EMBL" id="PKD31782.1"/>
    </source>
</evidence>
<evidence type="ECO:0000256" key="2">
    <source>
        <dbReference type="PIRSR" id="PIRSR640198-2"/>
    </source>
</evidence>
<accession>A0A2N0UXR1</accession>
<dbReference type="SUPFAM" id="SSF46785">
    <property type="entry name" value="Winged helix' DNA-binding domain"/>
    <property type="match status" value="1"/>
</dbReference>
<dbReference type="InterPro" id="IPR003812">
    <property type="entry name" value="Fido"/>
</dbReference>
<dbReference type="PROSITE" id="PS51459">
    <property type="entry name" value="FIDO"/>
    <property type="match status" value="1"/>
</dbReference>
<dbReference type="Proteomes" id="UP000233425">
    <property type="component" value="Unassembled WGS sequence"/>
</dbReference>
<evidence type="ECO:0000256" key="1">
    <source>
        <dbReference type="PIRSR" id="PIRSR640198-1"/>
    </source>
</evidence>
<keyword evidence="2" id="KW-0067">ATP-binding</keyword>
<dbReference type="SUPFAM" id="SSF140931">
    <property type="entry name" value="Fic-like"/>
    <property type="match status" value="1"/>
</dbReference>
<dbReference type="RefSeq" id="WP_278475958.1">
    <property type="nucleotide sequence ID" value="NZ_WHBV01000146.1"/>
</dbReference>
<sequence>MGYKSLDKLFYSDKENYEKIYNERYKSEYAVHLDFLIHDNPAFFVMIPEFITKIRDIYKTDKQIKALRDSLPEKAIDHFAIRCLVDEIVKTNDIEGVYSSRREINSVLSELETKSHGKRFMGLVQKYLMLQKNETMSFDTCEDIRNLYNDLVYFEIEEDNPSDLPDGKIFRKDSTSVLSATQKELHRGVNPEEKIIECMNKALAILNDKSIECVFRISIFHYLFGYIHPFYDGNGRTSRFISSYLLSKEFESIIGYRMSYSIKENINDYYKAFKVCNDPKNKGDLTPFIIMFTDIIDDSLHKLVYALEKRLEQLIHYRKCIIFLPKGADEKYSNLYFLLIQASLFSESGISTKELMDVMKLSRSTVTNRLNTLSDYGLIIKKTLGNIRCCSLDIDKIDTIMEEINK</sequence>
<evidence type="ECO:0000259" key="3">
    <source>
        <dbReference type="PROSITE" id="PS51459"/>
    </source>
</evidence>
<dbReference type="GO" id="GO:0016779">
    <property type="term" value="F:nucleotidyltransferase activity"/>
    <property type="evidence" value="ECO:0007669"/>
    <property type="project" value="UniProtKB-KW"/>
</dbReference>
<dbReference type="InterPro" id="IPR036597">
    <property type="entry name" value="Fido-like_dom_sf"/>
</dbReference>
<dbReference type="EC" id="2.7.7.-" evidence="4"/>
<proteinExistence type="predicted"/>
<keyword evidence="4" id="KW-0548">Nucleotidyltransferase</keyword>
<dbReference type="GO" id="GO:0005524">
    <property type="term" value="F:ATP binding"/>
    <property type="evidence" value="ECO:0007669"/>
    <property type="project" value="UniProtKB-KW"/>
</dbReference>